<name>A0A918ATH9_9PSEU</name>
<dbReference type="Pfam" id="PF01565">
    <property type="entry name" value="FAD_binding_4"/>
    <property type="match status" value="1"/>
</dbReference>
<evidence type="ECO:0000259" key="2">
    <source>
        <dbReference type="PROSITE" id="PS51387"/>
    </source>
</evidence>
<accession>A0A918ATH9</accession>
<dbReference type="Pfam" id="PF04030">
    <property type="entry name" value="ALO"/>
    <property type="match status" value="1"/>
</dbReference>
<dbReference type="PANTHER" id="PTHR43762:SF1">
    <property type="entry name" value="D-ARABINONO-1,4-LACTONE OXIDASE"/>
    <property type="match status" value="1"/>
</dbReference>
<dbReference type="Gene3D" id="3.30.465.10">
    <property type="match status" value="1"/>
</dbReference>
<dbReference type="InterPro" id="IPR036318">
    <property type="entry name" value="FAD-bd_PCMH-like_sf"/>
</dbReference>
<gene>
    <name evidence="3" type="primary">xyoA</name>
    <name evidence="3" type="ORF">GCM10010185_65360</name>
</gene>
<dbReference type="RefSeq" id="WP_189227200.1">
    <property type="nucleotide sequence ID" value="NZ_BMRG01000022.1"/>
</dbReference>
<dbReference type="GO" id="GO:0080049">
    <property type="term" value="F:L-gulono-1,4-lactone dehydrogenase activity"/>
    <property type="evidence" value="ECO:0007669"/>
    <property type="project" value="TreeGrafter"/>
</dbReference>
<reference evidence="3" key="2">
    <citation type="submission" date="2020-09" db="EMBL/GenBank/DDBJ databases">
        <authorList>
            <person name="Sun Q."/>
            <person name="Ohkuma M."/>
        </authorList>
    </citation>
    <scope>NUCLEOTIDE SEQUENCE</scope>
    <source>
        <strain evidence="3">JCM 3313</strain>
    </source>
</reference>
<dbReference type="InterPro" id="IPR016166">
    <property type="entry name" value="FAD-bd_PCMH"/>
</dbReference>
<dbReference type="PIRSF" id="PIRSF000136">
    <property type="entry name" value="LGO_GLO"/>
    <property type="match status" value="1"/>
</dbReference>
<dbReference type="InterPro" id="IPR016167">
    <property type="entry name" value="FAD-bd_PCMH_sub1"/>
</dbReference>
<evidence type="ECO:0000256" key="1">
    <source>
        <dbReference type="ARBA" id="ARBA00023002"/>
    </source>
</evidence>
<proteinExistence type="predicted"/>
<dbReference type="PROSITE" id="PS51387">
    <property type="entry name" value="FAD_PCMH"/>
    <property type="match status" value="1"/>
</dbReference>
<dbReference type="InterPro" id="IPR016169">
    <property type="entry name" value="FAD-bd_PCMH_sub2"/>
</dbReference>
<dbReference type="InterPro" id="IPR006094">
    <property type="entry name" value="Oxid_FAD_bind_N"/>
</dbReference>
<dbReference type="InterPro" id="IPR010031">
    <property type="entry name" value="FAD_lactone_oxidase-like"/>
</dbReference>
<dbReference type="Gene3D" id="3.30.70.2520">
    <property type="match status" value="1"/>
</dbReference>
<dbReference type="Gene3D" id="3.30.43.10">
    <property type="entry name" value="Uridine Diphospho-n-acetylenolpyruvylglucosamine Reductase, domain 2"/>
    <property type="match status" value="1"/>
</dbReference>
<evidence type="ECO:0000313" key="3">
    <source>
        <dbReference type="EMBL" id="GGP82157.1"/>
    </source>
</evidence>
<dbReference type="InterPro" id="IPR016171">
    <property type="entry name" value="Vanillyl_alc_oxidase_C-sub2"/>
</dbReference>
<dbReference type="Gene3D" id="3.30.70.2530">
    <property type="match status" value="1"/>
</dbReference>
<dbReference type="EMBL" id="BMRG01000022">
    <property type="protein sequence ID" value="GGP82157.1"/>
    <property type="molecule type" value="Genomic_DNA"/>
</dbReference>
<dbReference type="AlphaFoldDB" id="A0A918ATH9"/>
<dbReference type="Proteomes" id="UP000639606">
    <property type="component" value="Unassembled WGS sequence"/>
</dbReference>
<sequence length="416" mass="45227">MTVRTNWAGNFAFSAERVLAPASVEEVQRVVAEASTARVVGTGHSFNRIADTTGTLISLEGLPEVFEPGADTARVGAGMKLARLAELLHSRGLALPTMPSLPHITLAGACTTATHGSGNLVGSFADMVRSVDLVTADGSLRTLRRGEPGFEGAVVSLGALGAVVALEVAVQPDFDVEQRVHDLPWDSLVEHVQDIFATAYSVSAFTLYRGTAEVWVKRRLDDEPADLAAFGGRPADGPRHPVPGQPALHCTPQLGEPGPWHERLPHFRADFTPSVGEELQSEYFVAREHAADALRALAELGERFAPVLLTSEIRTVDADEQWLSPVHGRPAVAFHFTWRQDTDAVLEVLRLVEQALAPWSPRPHWGKLFALAPEQLRARYQWSRFADLLEEFDAAGKFRNELVTRWCSGSSTTATP</sequence>
<dbReference type="GO" id="GO:0003885">
    <property type="term" value="F:D-arabinono-1,4-lactone oxidase activity"/>
    <property type="evidence" value="ECO:0007669"/>
    <property type="project" value="InterPro"/>
</dbReference>
<dbReference type="PANTHER" id="PTHR43762">
    <property type="entry name" value="L-GULONOLACTONE OXIDASE"/>
    <property type="match status" value="1"/>
</dbReference>
<dbReference type="GO" id="GO:0071949">
    <property type="term" value="F:FAD binding"/>
    <property type="evidence" value="ECO:0007669"/>
    <property type="project" value="InterPro"/>
</dbReference>
<keyword evidence="4" id="KW-1185">Reference proteome</keyword>
<dbReference type="SUPFAM" id="SSF56176">
    <property type="entry name" value="FAD-binding/transporter-associated domain-like"/>
    <property type="match status" value="1"/>
</dbReference>
<protein>
    <submittedName>
        <fullName evidence="3">Xylitol oxidase</fullName>
    </submittedName>
</protein>
<dbReference type="InterPro" id="IPR007173">
    <property type="entry name" value="ALO_C"/>
</dbReference>
<dbReference type="GO" id="GO:0016020">
    <property type="term" value="C:membrane"/>
    <property type="evidence" value="ECO:0007669"/>
    <property type="project" value="InterPro"/>
</dbReference>
<keyword evidence="1" id="KW-0560">Oxidoreductase</keyword>
<organism evidence="3 4">
    <name type="scientific">Saccharothrix coeruleofusca</name>
    <dbReference type="NCBI Taxonomy" id="33919"/>
    <lineage>
        <taxon>Bacteria</taxon>
        <taxon>Bacillati</taxon>
        <taxon>Actinomycetota</taxon>
        <taxon>Actinomycetes</taxon>
        <taxon>Pseudonocardiales</taxon>
        <taxon>Pseudonocardiaceae</taxon>
        <taxon>Saccharothrix</taxon>
    </lineage>
</organism>
<reference evidence="3" key="1">
    <citation type="journal article" date="2014" name="Int. J. Syst. Evol. Microbiol.">
        <title>Complete genome sequence of Corynebacterium casei LMG S-19264T (=DSM 44701T), isolated from a smear-ripened cheese.</title>
        <authorList>
            <consortium name="US DOE Joint Genome Institute (JGI-PGF)"/>
            <person name="Walter F."/>
            <person name="Albersmeier A."/>
            <person name="Kalinowski J."/>
            <person name="Ruckert C."/>
        </authorList>
    </citation>
    <scope>NUCLEOTIDE SEQUENCE</scope>
    <source>
        <strain evidence="3">JCM 3313</strain>
    </source>
</reference>
<evidence type="ECO:0000313" key="4">
    <source>
        <dbReference type="Proteomes" id="UP000639606"/>
    </source>
</evidence>
<comment type="caution">
    <text evidence="3">The sequence shown here is derived from an EMBL/GenBank/DDBJ whole genome shotgun (WGS) entry which is preliminary data.</text>
</comment>
<dbReference type="Gene3D" id="1.10.45.10">
    <property type="entry name" value="Vanillyl-alcohol Oxidase, Chain A, domain 4"/>
    <property type="match status" value="1"/>
</dbReference>
<feature type="domain" description="FAD-binding PCMH-type" evidence="2">
    <location>
        <begin position="11"/>
        <end position="173"/>
    </location>
</feature>